<dbReference type="RefSeq" id="WP_352888305.1">
    <property type="nucleotide sequence ID" value="NZ_JBEPIJ010000005.1"/>
</dbReference>
<accession>A0ABV2AAU0</accession>
<evidence type="ECO:0000256" key="1">
    <source>
        <dbReference type="ARBA" id="ARBA00023284"/>
    </source>
</evidence>
<dbReference type="InterPro" id="IPR036249">
    <property type="entry name" value="Thioredoxin-like_sf"/>
</dbReference>
<gene>
    <name evidence="3" type="ORF">ABSH63_05975</name>
</gene>
<dbReference type="PANTHER" id="PTHR42852:SF13">
    <property type="entry name" value="PROTEIN DIPZ"/>
    <property type="match status" value="1"/>
</dbReference>
<name>A0ABV2AAU0_9GAMM</name>
<dbReference type="InterPro" id="IPR000866">
    <property type="entry name" value="AhpC/TSA"/>
</dbReference>
<dbReference type="CDD" id="cd02966">
    <property type="entry name" value="TlpA_like_family"/>
    <property type="match status" value="1"/>
</dbReference>
<keyword evidence="1" id="KW-0676">Redox-active center</keyword>
<keyword evidence="4" id="KW-1185">Reference proteome</keyword>
<dbReference type="EMBL" id="JBEPIJ010000005">
    <property type="protein sequence ID" value="MES0873549.1"/>
    <property type="molecule type" value="Genomic_DNA"/>
</dbReference>
<dbReference type="InterPro" id="IPR017937">
    <property type="entry name" value="Thioredoxin_CS"/>
</dbReference>
<feature type="domain" description="Thioredoxin" evidence="2">
    <location>
        <begin position="31"/>
        <end position="172"/>
    </location>
</feature>
<evidence type="ECO:0000313" key="3">
    <source>
        <dbReference type="EMBL" id="MES0873549.1"/>
    </source>
</evidence>
<dbReference type="Gene3D" id="3.40.30.10">
    <property type="entry name" value="Glutaredoxin"/>
    <property type="match status" value="1"/>
</dbReference>
<protein>
    <submittedName>
        <fullName evidence="3">TlpA disulfide reductase family protein</fullName>
    </submittedName>
</protein>
<dbReference type="PROSITE" id="PS51352">
    <property type="entry name" value="THIOREDOXIN_2"/>
    <property type="match status" value="1"/>
</dbReference>
<dbReference type="PANTHER" id="PTHR42852">
    <property type="entry name" value="THIOL:DISULFIDE INTERCHANGE PROTEIN DSBE"/>
    <property type="match status" value="1"/>
</dbReference>
<dbReference type="PROSITE" id="PS00194">
    <property type="entry name" value="THIOREDOXIN_1"/>
    <property type="match status" value="1"/>
</dbReference>
<evidence type="ECO:0000313" key="4">
    <source>
        <dbReference type="Proteomes" id="UP001465331"/>
    </source>
</evidence>
<reference evidence="3 4" key="1">
    <citation type="submission" date="2024-06" db="EMBL/GenBank/DDBJ databases">
        <authorList>
            <person name="Li Z."/>
            <person name="Jiang Y."/>
        </authorList>
    </citation>
    <scope>NUCLEOTIDE SEQUENCE [LARGE SCALE GENOMIC DNA]</scope>
    <source>
        <strain evidence="3 4">HSW-8</strain>
    </source>
</reference>
<evidence type="ECO:0000259" key="2">
    <source>
        <dbReference type="PROSITE" id="PS51352"/>
    </source>
</evidence>
<comment type="caution">
    <text evidence="3">The sequence shown here is derived from an EMBL/GenBank/DDBJ whole genome shotgun (WGS) entry which is preliminary data.</text>
</comment>
<dbReference type="InterPro" id="IPR013766">
    <property type="entry name" value="Thioredoxin_domain"/>
</dbReference>
<proteinExistence type="predicted"/>
<dbReference type="SUPFAM" id="SSF52833">
    <property type="entry name" value="Thioredoxin-like"/>
    <property type="match status" value="1"/>
</dbReference>
<dbReference type="Pfam" id="PF00578">
    <property type="entry name" value="AhpC-TSA"/>
    <property type="match status" value="1"/>
</dbReference>
<dbReference type="InterPro" id="IPR050553">
    <property type="entry name" value="Thioredoxin_ResA/DsbE_sf"/>
</dbReference>
<dbReference type="Proteomes" id="UP001465331">
    <property type="component" value="Unassembled WGS sequence"/>
</dbReference>
<organism evidence="3 4">
    <name type="scientific">Sinimarinibacterium thermocellulolyticum</name>
    <dbReference type="NCBI Taxonomy" id="3170016"/>
    <lineage>
        <taxon>Bacteria</taxon>
        <taxon>Pseudomonadati</taxon>
        <taxon>Pseudomonadota</taxon>
        <taxon>Gammaproteobacteria</taxon>
        <taxon>Nevskiales</taxon>
        <taxon>Nevskiaceae</taxon>
        <taxon>Sinimarinibacterium</taxon>
    </lineage>
</organism>
<sequence length="173" mass="18644">MRQFLLILVLALCAGSAGYLAYRLLGPGASPLIGRAAPPLVFVDTQQREHRLDALRGHWVLINFWASWCAPCMDELPLLVEAQARFAERGLRVLGPALDDADAVAAIVQRFRINYPVTADFAAADAAMQALGNTRGALPYTVLIDPQGRIAEVVLGGLSRDALETLITEHLGA</sequence>